<comment type="caution">
    <text evidence="1">The sequence shown here is derived from an EMBL/GenBank/DDBJ whole genome shotgun (WGS) entry which is preliminary data.</text>
</comment>
<organism evidence="1 2">
    <name type="scientific">Rhizopus stolonifer</name>
    <name type="common">Rhizopus nigricans</name>
    <dbReference type="NCBI Taxonomy" id="4846"/>
    <lineage>
        <taxon>Eukaryota</taxon>
        <taxon>Fungi</taxon>
        <taxon>Fungi incertae sedis</taxon>
        <taxon>Mucoromycota</taxon>
        <taxon>Mucoromycotina</taxon>
        <taxon>Mucoromycetes</taxon>
        <taxon>Mucorales</taxon>
        <taxon>Mucorineae</taxon>
        <taxon>Rhizopodaceae</taxon>
        <taxon>Rhizopus</taxon>
    </lineage>
</organism>
<proteinExistence type="predicted"/>
<dbReference type="AlphaFoldDB" id="A0A367IWI2"/>
<name>A0A367IWI2_RHIST</name>
<accession>A0A367IWI2</accession>
<dbReference type="InterPro" id="IPR013744">
    <property type="entry name" value="SidJ"/>
</dbReference>
<reference evidence="1 2" key="1">
    <citation type="journal article" date="2018" name="G3 (Bethesda)">
        <title>Phylogenetic and Phylogenomic Definition of Rhizopus Species.</title>
        <authorList>
            <person name="Gryganskyi A.P."/>
            <person name="Golan J."/>
            <person name="Dolatabadi S."/>
            <person name="Mondo S."/>
            <person name="Robb S."/>
            <person name="Idnurm A."/>
            <person name="Muszewska A."/>
            <person name="Steczkiewicz K."/>
            <person name="Masonjones S."/>
            <person name="Liao H.L."/>
            <person name="Gajdeczka M.T."/>
            <person name="Anike F."/>
            <person name="Vuek A."/>
            <person name="Anishchenko I.M."/>
            <person name="Voigt K."/>
            <person name="de Hoog G.S."/>
            <person name="Smith M.E."/>
            <person name="Heitman J."/>
            <person name="Vilgalys R."/>
            <person name="Stajich J.E."/>
        </authorList>
    </citation>
    <scope>NUCLEOTIDE SEQUENCE [LARGE SCALE GENOMIC DNA]</scope>
    <source>
        <strain evidence="1 2">LSU 92-RS-03</strain>
    </source>
</reference>
<dbReference type="SUPFAM" id="SSF53474">
    <property type="entry name" value="alpha/beta-Hydrolases"/>
    <property type="match status" value="1"/>
</dbReference>
<evidence type="ECO:0000313" key="2">
    <source>
        <dbReference type="Proteomes" id="UP000253551"/>
    </source>
</evidence>
<protein>
    <submittedName>
        <fullName evidence="1">Uncharacterized protein</fullName>
    </submittedName>
</protein>
<dbReference type="EMBL" id="PJQM01005259">
    <property type="protein sequence ID" value="RCH82037.1"/>
    <property type="molecule type" value="Genomic_DNA"/>
</dbReference>
<dbReference type="Gene3D" id="3.40.50.1820">
    <property type="entry name" value="alpha/beta hydrolase"/>
    <property type="match status" value="1"/>
</dbReference>
<dbReference type="Pfam" id="PF08538">
    <property type="entry name" value="DUF1749"/>
    <property type="match status" value="1"/>
</dbReference>
<evidence type="ECO:0000313" key="1">
    <source>
        <dbReference type="EMBL" id="RCH82037.1"/>
    </source>
</evidence>
<gene>
    <name evidence="1" type="ORF">CU098_004679</name>
</gene>
<dbReference type="OrthoDB" id="10034502at2759"/>
<dbReference type="Proteomes" id="UP000253551">
    <property type="component" value="Unassembled WGS sequence"/>
</dbReference>
<sequence>MKFSGELFTFEKESNLVAFESGLVTDKTVVFIGGLGDGLNAVPYLEPLEESLTSFGWSLTQVQLSSSFNGYGTSNLQTDCQQLDALVDHLTTERGKKQIVFLGHSTGSQDCYWHNKYGQNRILGYILQAPVSDREHLEQNLDNFQENLKAAITLREQGKGLELLPRSVFWVPVTADRFYSLAAKGGDDDVFSTDLSDQEILFRFKDVNDPICWVYSENDEFYASKLPKQQVIERFQSLIPAIQTAVIVPEGDHSITKKASQDYFVSVVKDFIQKLS</sequence>
<dbReference type="InterPro" id="IPR029058">
    <property type="entry name" value="AB_hydrolase_fold"/>
</dbReference>
<dbReference type="PANTHER" id="PTHR31591:SF1">
    <property type="entry name" value="UPF0613 PROTEIN PB24D3.06C"/>
    <property type="match status" value="1"/>
</dbReference>
<keyword evidence="2" id="KW-1185">Reference proteome</keyword>
<dbReference type="PANTHER" id="PTHR31591">
    <property type="entry name" value="UPF0613 PROTEIN PB24D3.06C"/>
    <property type="match status" value="1"/>
</dbReference>